<name>A0A4R3JST8_9FIRM</name>
<reference evidence="1 2" key="1">
    <citation type="submission" date="2019-03" db="EMBL/GenBank/DDBJ databases">
        <title>Genomic Encyclopedia of Type Strains, Phase IV (KMG-IV): sequencing the most valuable type-strain genomes for metagenomic binning, comparative biology and taxonomic classification.</title>
        <authorList>
            <person name="Goeker M."/>
        </authorList>
    </citation>
    <scope>NUCLEOTIDE SEQUENCE [LARGE SCALE GENOMIC DNA]</scope>
    <source>
        <strain evidence="1 2">DSM 103426</strain>
    </source>
</reference>
<proteinExistence type="predicted"/>
<dbReference type="AlphaFoldDB" id="A0A4R3JST8"/>
<organism evidence="1 2">
    <name type="scientific">Faecalimonas umbilicata</name>
    <dbReference type="NCBI Taxonomy" id="1912855"/>
    <lineage>
        <taxon>Bacteria</taxon>
        <taxon>Bacillati</taxon>
        <taxon>Bacillota</taxon>
        <taxon>Clostridia</taxon>
        <taxon>Lachnospirales</taxon>
        <taxon>Lachnospiraceae</taxon>
        <taxon>Faecalimonas</taxon>
    </lineage>
</organism>
<gene>
    <name evidence="1" type="ORF">EDD74_10681</name>
</gene>
<dbReference type="Proteomes" id="UP000294613">
    <property type="component" value="Unassembled WGS sequence"/>
</dbReference>
<protein>
    <submittedName>
        <fullName evidence="1">Uncharacterized protein</fullName>
    </submittedName>
</protein>
<accession>A0A4R3JST8</accession>
<comment type="caution">
    <text evidence="1">The sequence shown here is derived from an EMBL/GenBank/DDBJ whole genome shotgun (WGS) entry which is preliminary data.</text>
</comment>
<evidence type="ECO:0000313" key="1">
    <source>
        <dbReference type="EMBL" id="TCS68877.1"/>
    </source>
</evidence>
<sequence>MSLGDWYAGRKNKKFEEGAAHNESSFLFSLSFPEEYRFAKCGNNRNKQSLAEQVSSNSVRQRSIRKVVQKWTMQERKSGSVCSALLRWR</sequence>
<evidence type="ECO:0000313" key="2">
    <source>
        <dbReference type="Proteomes" id="UP000294613"/>
    </source>
</evidence>
<dbReference type="EMBL" id="SLZV01000006">
    <property type="protein sequence ID" value="TCS68877.1"/>
    <property type="molecule type" value="Genomic_DNA"/>
</dbReference>